<feature type="domain" description="RNA polymerase sigma factor 70 region 4 type 2" evidence="6">
    <location>
        <begin position="146"/>
        <end position="198"/>
    </location>
</feature>
<keyword evidence="4" id="KW-0804">Transcription</keyword>
<dbReference type="SUPFAM" id="SSF88659">
    <property type="entry name" value="Sigma3 and sigma4 domains of RNA polymerase sigma factors"/>
    <property type="match status" value="1"/>
</dbReference>
<keyword evidence="3" id="KW-0731">Sigma factor</keyword>
<dbReference type="Gene3D" id="1.10.10.10">
    <property type="entry name" value="Winged helix-like DNA-binding domain superfamily/Winged helix DNA-binding domain"/>
    <property type="match status" value="1"/>
</dbReference>
<dbReference type="GO" id="GO:0003677">
    <property type="term" value="F:DNA binding"/>
    <property type="evidence" value="ECO:0007669"/>
    <property type="project" value="InterPro"/>
</dbReference>
<dbReference type="NCBIfam" id="TIGR02937">
    <property type="entry name" value="sigma70-ECF"/>
    <property type="match status" value="1"/>
</dbReference>
<proteinExistence type="inferred from homology"/>
<dbReference type="Proteomes" id="UP000218332">
    <property type="component" value="Unassembled WGS sequence"/>
</dbReference>
<dbReference type="SUPFAM" id="SSF88946">
    <property type="entry name" value="Sigma2 domain of RNA polymerase sigma factors"/>
    <property type="match status" value="1"/>
</dbReference>
<dbReference type="PANTHER" id="PTHR43133:SF53">
    <property type="entry name" value="ECF RNA POLYMERASE SIGMA-E FACTOR"/>
    <property type="match status" value="1"/>
</dbReference>
<protein>
    <submittedName>
        <fullName evidence="7">RNA polymerase subunit sigma-70</fullName>
    </submittedName>
</protein>
<dbReference type="EMBL" id="NMPM01000037">
    <property type="protein sequence ID" value="PAV26108.1"/>
    <property type="molecule type" value="Genomic_DNA"/>
</dbReference>
<keyword evidence="8" id="KW-1185">Reference proteome</keyword>
<keyword evidence="2" id="KW-0805">Transcription regulation</keyword>
<evidence type="ECO:0000256" key="2">
    <source>
        <dbReference type="ARBA" id="ARBA00023015"/>
    </source>
</evidence>
<dbReference type="InterPro" id="IPR013324">
    <property type="entry name" value="RNA_pol_sigma_r3/r4-like"/>
</dbReference>
<evidence type="ECO:0000259" key="6">
    <source>
        <dbReference type="Pfam" id="PF08281"/>
    </source>
</evidence>
<dbReference type="GO" id="GO:0016987">
    <property type="term" value="F:sigma factor activity"/>
    <property type="evidence" value="ECO:0007669"/>
    <property type="project" value="UniProtKB-KW"/>
</dbReference>
<dbReference type="InterPro" id="IPR013249">
    <property type="entry name" value="RNA_pol_sigma70_r4_t2"/>
</dbReference>
<dbReference type="AlphaFoldDB" id="A0A2A2I3X5"/>
<evidence type="ECO:0000313" key="7">
    <source>
        <dbReference type="EMBL" id="PAV26108.1"/>
    </source>
</evidence>
<evidence type="ECO:0000256" key="3">
    <source>
        <dbReference type="ARBA" id="ARBA00023082"/>
    </source>
</evidence>
<accession>A0A2A2I3X5</accession>
<comment type="caution">
    <text evidence="7">The sequence shown here is derived from an EMBL/GenBank/DDBJ whole genome shotgun (WGS) entry which is preliminary data.</text>
</comment>
<reference evidence="7 8" key="1">
    <citation type="submission" date="2017-07" db="EMBL/GenBank/DDBJ databases">
        <title>Tamlnaduibacter salinus (Mi-7) genome sequencing.</title>
        <authorList>
            <person name="Verma A."/>
            <person name="Krishnamurthi S."/>
        </authorList>
    </citation>
    <scope>NUCLEOTIDE SEQUENCE [LARGE SCALE GENOMIC DNA]</scope>
    <source>
        <strain evidence="7 8">Mi-7</strain>
    </source>
</reference>
<dbReference type="InterPro" id="IPR039425">
    <property type="entry name" value="RNA_pol_sigma-70-like"/>
</dbReference>
<dbReference type="GO" id="GO:0006352">
    <property type="term" value="P:DNA-templated transcription initiation"/>
    <property type="evidence" value="ECO:0007669"/>
    <property type="project" value="InterPro"/>
</dbReference>
<evidence type="ECO:0000259" key="5">
    <source>
        <dbReference type="Pfam" id="PF04542"/>
    </source>
</evidence>
<comment type="similarity">
    <text evidence="1">Belongs to the sigma-70 factor family. ECF subfamily.</text>
</comment>
<dbReference type="CDD" id="cd06171">
    <property type="entry name" value="Sigma70_r4"/>
    <property type="match status" value="1"/>
</dbReference>
<evidence type="ECO:0000256" key="4">
    <source>
        <dbReference type="ARBA" id="ARBA00023163"/>
    </source>
</evidence>
<dbReference type="Gene3D" id="1.10.1740.10">
    <property type="match status" value="1"/>
</dbReference>
<evidence type="ECO:0000256" key="1">
    <source>
        <dbReference type="ARBA" id="ARBA00010641"/>
    </source>
</evidence>
<dbReference type="InterPro" id="IPR013325">
    <property type="entry name" value="RNA_pol_sigma_r2"/>
</dbReference>
<dbReference type="InterPro" id="IPR036388">
    <property type="entry name" value="WH-like_DNA-bd_sf"/>
</dbReference>
<evidence type="ECO:0000313" key="8">
    <source>
        <dbReference type="Proteomes" id="UP000218332"/>
    </source>
</evidence>
<organism evidence="7 8">
    <name type="scientific">Tamilnaduibacter salinus</name>
    <dbReference type="NCBI Taxonomy" id="1484056"/>
    <lineage>
        <taxon>Bacteria</taxon>
        <taxon>Pseudomonadati</taxon>
        <taxon>Pseudomonadota</taxon>
        <taxon>Gammaproteobacteria</taxon>
        <taxon>Pseudomonadales</taxon>
        <taxon>Marinobacteraceae</taxon>
        <taxon>Tamilnaduibacter</taxon>
    </lineage>
</organism>
<dbReference type="InterPro" id="IPR014284">
    <property type="entry name" value="RNA_pol_sigma-70_dom"/>
</dbReference>
<sequence>MTLVMTALPPEQDDETALIEALRRGDEAAFRDAVRLHTPGMLAVARYYLDSASAEEVVQDCWIKVVTAIGGFQGRSGLKTWLHRIVSNQCRNRLRDRKRESDVSVDDMLDPELASRFGENRRWSVPPTLQHVETADRLLESDALRDCLDHHLSALPEQQRSALILYEAHQHQSSEVCNILEVSASNLRVLLHRARQKIFLMVERFQETGEC</sequence>
<name>A0A2A2I3X5_9GAMM</name>
<dbReference type="Pfam" id="PF04542">
    <property type="entry name" value="Sigma70_r2"/>
    <property type="match status" value="1"/>
</dbReference>
<dbReference type="Pfam" id="PF08281">
    <property type="entry name" value="Sigma70_r4_2"/>
    <property type="match status" value="1"/>
</dbReference>
<dbReference type="InterPro" id="IPR007627">
    <property type="entry name" value="RNA_pol_sigma70_r2"/>
</dbReference>
<gene>
    <name evidence="7" type="ORF">CF392_07405</name>
</gene>
<feature type="domain" description="RNA polymerase sigma-70 region 2" evidence="5">
    <location>
        <begin position="34"/>
        <end position="99"/>
    </location>
</feature>
<dbReference type="PANTHER" id="PTHR43133">
    <property type="entry name" value="RNA POLYMERASE ECF-TYPE SIGMA FACTO"/>
    <property type="match status" value="1"/>
</dbReference>